<dbReference type="KEGG" id="mds:MDIS_02775"/>
<evidence type="ECO:0000313" key="2">
    <source>
        <dbReference type="EMBL" id="VEU62071.1"/>
    </source>
</evidence>
<dbReference type="Proteomes" id="UP000289629">
    <property type="component" value="Chromosome"/>
</dbReference>
<reference evidence="2 3" key="1">
    <citation type="submission" date="2019-01" db="EMBL/GenBank/DDBJ databases">
        <authorList>
            <consortium name="Pathogen Informatics"/>
        </authorList>
    </citation>
    <scope>NUCLEOTIDE SEQUENCE [LARGE SCALE GENOMIC DNA]</scope>
    <source>
        <strain evidence="2 3">NCTC10125</strain>
    </source>
</reference>
<dbReference type="RefSeq" id="WP_044635514.1">
    <property type="nucleotide sequence ID" value="NZ_CP007229.1"/>
</dbReference>
<gene>
    <name evidence="2" type="ORF">NCTC10125_00523</name>
</gene>
<name>A0AAJ5NQC0_9BACT</name>
<feature type="region of interest" description="Disordered" evidence="1">
    <location>
        <begin position="989"/>
        <end position="1025"/>
    </location>
</feature>
<protein>
    <submittedName>
        <fullName evidence="2">Uncharacterized protein</fullName>
    </submittedName>
</protein>
<feature type="compositionally biased region" description="Acidic residues" evidence="1">
    <location>
        <begin position="531"/>
        <end position="541"/>
    </location>
</feature>
<dbReference type="NCBIfam" id="NF045828">
    <property type="entry name" value="P97_adhes_Nterm"/>
    <property type="match status" value="1"/>
</dbReference>
<accession>A0AAJ5NQC0</accession>
<feature type="region of interest" description="Disordered" evidence="1">
    <location>
        <begin position="1066"/>
        <end position="1089"/>
    </location>
</feature>
<proteinExistence type="predicted"/>
<evidence type="ECO:0000256" key="1">
    <source>
        <dbReference type="SAM" id="MobiDB-lite"/>
    </source>
</evidence>
<dbReference type="InterPro" id="IPR054789">
    <property type="entry name" value="P97_adhes_N"/>
</dbReference>
<feature type="region of interest" description="Disordered" evidence="1">
    <location>
        <begin position="513"/>
        <end position="546"/>
    </location>
</feature>
<evidence type="ECO:0000313" key="3">
    <source>
        <dbReference type="Proteomes" id="UP000289629"/>
    </source>
</evidence>
<sequence length="1814" mass="206232">MKKKKSSLLLATAASIIGITVFGTVVGLASKVKYRGVNPTQGVISQLGLIDSVAFKPSVAHFTSDYNTVKKAILGDKTFNASSAEFADFVNKFDFLTNNGNTVLAIPKKYQVVIQSFTAEDDKQRFRLSFYLKETLADGNVAQSATKTIYLSPVDAPKAALAQYSHIVDNNFANLIQNPLSHFSSSSVKPLGLTRSADFAKKLNEFQNEDDLKSYLSKFFDIETLKANIRLQAQGFGFAKGDLEEPFVYSFVKNPQNSNEFATNLDQEVNTVRLYLKTEFSPEAKAALKDYKAKDESYTTAIDLKAVNNTTLFANNTDLESQLDVNLLDAADYYGIGDRKINDNSEVEKLPEAFQTLKQRDESRLSSSDRTLPKFSLFSYDALTFYQQMQELVAKPEAIKDIIDASLERGLTFSFGKYDLLFDDLRQHLDYQFLVSEAKIKQNSLSKKLFIEIPIKIKLMSSIFGDSGSDKKVVLEKTVSFKLDNFRNVSIEKAFGVLYPGVDEELKKAKEEQEKAKAIEKGSASQLSSTTDEDDEDEDEKPVDSPIQFQPDVEKLAIGSSALKPYEILLNHPDKYLLAKSEINELIKAKNYQKLAELISDSSTYNVPLRLKDELFNNNVKIPSSKEIENANFAVDETDATVFSKIYSASSSVFQNKTSLYAYYRYLLSLSPKETIEQLVKLAKKVGLKFEGYENLPIDFNLEDLKNVKITTNLDNRNSGESSGSNDGIKFGLTLLDFNNYFANDVKKAEEGLPIFLPAKLTDDSSSSNTSKNWREQIIEEFKNQNQQDQLGQLPLKVWQKIIGDEKEQDVQKTVKQKIFKKFQESLTTSRKASFWNDSSSGSDSSTKEPFKNSDFAQISNLQDLVFAFYSSAALADNWKNYQQNGAKPAIIFEAEDEKENKDANVYQLKFHYAIGFADNAGKFNEDVIKSSTRTIYLKTSGRSKAEVSAIKQLNETIQNAPLGIQNVFLDSEKFAVLQTLASSIAEKNNPQVEEEIDKPKPDDTTWVHDEIKRPEIPQIQEEKQPDWFEGKLKNQQVDNNSQSSTPTKVAVSTFANISESPFFSTNFQDSQNQDNANKAETDQSNNNQAKKEAALLKEKLAILLGQQFIQYYQLAGEQVEFEIQKVEKLSQTSFKVEFKLAKTVNDNNVIAKVVSDESMTLIVNTALTKAPELAKKAQVSDTEWLAQYNPQNPLAAKTKFTLEFKEKIPLDEKGAPTSEWLASVPVVIHQQLLKLTPVVKSMNDVRIELSSSKKDLERKEDSDSSSSLAEDKNYYILNPLTKTHWLTLNNAINNDSNFKIENLKVKENNQIEFDLRANNIKRLINTPITFSGYSPFTEGTALQTPEIRNQILNDINKEISKENFNQIFVGLNKENQTNPSQSYVMIKPKYILERTVGVPWATGYDGYEGEEKDLITQYQEGYLRKRDYIDLLGLKNTEYTEKVGLSVKVFDPDNVLGEIKSQNSNKNKEEIKLKSYDLYNDPEQEDGKKLAKGWTNIHPNQRVIQNENQKLPENYLNVILNKPWKVTLYNSSDFISNLFSQPDNKTKFKKVVARKVNNNFVDWGTAYLTLWYPQNLIQQQPNIISANIDQLLLKDHMELKNNQKLIAPNITQWWPNIQNFTEAKVKTEKNDNLKSEISVPQEKIHDKSIVWAKFKFDGFTLQALKSKFRRKSRTFTLTTTVPTPLQKYSIDFKKEDWRLVFQNEENQIAMLRAEEDTQSNDKKKWIEFKVRIPDEMFSSNVRFVGVMKQTENQAQWLPIVNTSRIFDYRGINDPSGTELFGAKKYKDIKGLGLTNNAFNNVFKEFNIHRKTIK</sequence>
<organism evidence="2 3">
    <name type="scientific">Mesomycoplasma dispar</name>
    <dbReference type="NCBI Taxonomy" id="86660"/>
    <lineage>
        <taxon>Bacteria</taxon>
        <taxon>Bacillati</taxon>
        <taxon>Mycoplasmatota</taxon>
        <taxon>Mycoplasmoidales</taxon>
        <taxon>Metamycoplasmataceae</taxon>
        <taxon>Mesomycoplasma</taxon>
    </lineage>
</organism>
<dbReference type="EMBL" id="LR214971">
    <property type="protein sequence ID" value="VEU62071.1"/>
    <property type="molecule type" value="Genomic_DNA"/>
</dbReference>
<feature type="compositionally biased region" description="Basic and acidic residues" evidence="1">
    <location>
        <begin position="998"/>
        <end position="1025"/>
    </location>
</feature>